<evidence type="ECO:0000313" key="3">
    <source>
        <dbReference type="Proteomes" id="UP000643279"/>
    </source>
</evidence>
<dbReference type="RefSeq" id="WP_188570560.1">
    <property type="nucleotide sequence ID" value="NZ_BMFW01000003.1"/>
</dbReference>
<feature type="transmembrane region" description="Helical" evidence="1">
    <location>
        <begin position="31"/>
        <end position="52"/>
    </location>
</feature>
<proteinExistence type="predicted"/>
<comment type="caution">
    <text evidence="2">The sequence shown here is derived from an EMBL/GenBank/DDBJ whole genome shotgun (WGS) entry which is preliminary data.</text>
</comment>
<evidence type="ECO:0000256" key="1">
    <source>
        <dbReference type="SAM" id="Phobius"/>
    </source>
</evidence>
<keyword evidence="1" id="KW-1133">Transmembrane helix</keyword>
<keyword evidence="3" id="KW-1185">Reference proteome</keyword>
<evidence type="ECO:0000313" key="2">
    <source>
        <dbReference type="EMBL" id="GGH92146.1"/>
    </source>
</evidence>
<dbReference type="EMBL" id="BMFW01000003">
    <property type="protein sequence ID" value="GGH92146.1"/>
    <property type="molecule type" value="Genomic_DNA"/>
</dbReference>
<protein>
    <submittedName>
        <fullName evidence="2">Uncharacterized protein</fullName>
    </submittedName>
</protein>
<keyword evidence="1" id="KW-0812">Transmembrane</keyword>
<organism evidence="2 3">
    <name type="scientific">Arthrobacter liuii</name>
    <dbReference type="NCBI Taxonomy" id="1476996"/>
    <lineage>
        <taxon>Bacteria</taxon>
        <taxon>Bacillati</taxon>
        <taxon>Actinomycetota</taxon>
        <taxon>Actinomycetes</taxon>
        <taxon>Micrococcales</taxon>
        <taxon>Micrococcaceae</taxon>
        <taxon>Arthrobacter</taxon>
    </lineage>
</organism>
<gene>
    <name evidence="2" type="ORF">GCM10007170_10010</name>
</gene>
<reference evidence="3" key="1">
    <citation type="journal article" date="2019" name="Int. J. Syst. Evol. Microbiol.">
        <title>The Global Catalogue of Microorganisms (GCM) 10K type strain sequencing project: providing services to taxonomists for standard genome sequencing and annotation.</title>
        <authorList>
            <consortium name="The Broad Institute Genomics Platform"/>
            <consortium name="The Broad Institute Genome Sequencing Center for Infectious Disease"/>
            <person name="Wu L."/>
            <person name="Ma J."/>
        </authorList>
    </citation>
    <scope>NUCLEOTIDE SEQUENCE [LARGE SCALE GENOMIC DNA]</scope>
    <source>
        <strain evidence="3">CGMCC 1.12778</strain>
    </source>
</reference>
<accession>A0ABQ2AMT9</accession>
<sequence>MDAGTVLGFIGGYVATIAGVFLLYLPVLALFVALLVAAGVLQLLLLPFVILLRKVRRSRPGPDTENSWMLGP</sequence>
<keyword evidence="1" id="KW-0472">Membrane</keyword>
<name>A0ABQ2AMT9_9MICC</name>
<feature type="transmembrane region" description="Helical" evidence="1">
    <location>
        <begin position="7"/>
        <end position="25"/>
    </location>
</feature>
<dbReference type="Proteomes" id="UP000643279">
    <property type="component" value="Unassembled WGS sequence"/>
</dbReference>